<feature type="transmembrane region" description="Helical" evidence="8">
    <location>
        <begin position="136"/>
        <end position="158"/>
    </location>
</feature>
<accession>A0ABX0RAQ1</accession>
<feature type="domain" description="Ammonium transporter AmtB-like" evidence="9">
    <location>
        <begin position="17"/>
        <end position="414"/>
    </location>
</feature>
<evidence type="ECO:0000256" key="8">
    <source>
        <dbReference type="RuleBase" id="RU362002"/>
    </source>
</evidence>
<evidence type="ECO:0000256" key="2">
    <source>
        <dbReference type="ARBA" id="ARBA00005887"/>
    </source>
</evidence>
<evidence type="ECO:0000256" key="5">
    <source>
        <dbReference type="ARBA" id="ARBA00022989"/>
    </source>
</evidence>
<feature type="transmembrane region" description="Helical" evidence="8">
    <location>
        <begin position="170"/>
        <end position="191"/>
    </location>
</feature>
<feature type="transmembrane region" description="Helical" evidence="8">
    <location>
        <begin position="287"/>
        <end position="311"/>
    </location>
</feature>
<feature type="transmembrane region" description="Helical" evidence="8">
    <location>
        <begin position="17"/>
        <end position="38"/>
    </location>
</feature>
<dbReference type="NCBIfam" id="TIGR00836">
    <property type="entry name" value="amt"/>
    <property type="match status" value="1"/>
</dbReference>
<comment type="caution">
    <text evidence="10">The sequence shown here is derived from an EMBL/GenBank/DDBJ whole genome shotgun (WGS) entry which is preliminary data.</text>
</comment>
<dbReference type="InterPro" id="IPR018047">
    <property type="entry name" value="Ammonium_transpt_CS"/>
</dbReference>
<evidence type="ECO:0000256" key="1">
    <source>
        <dbReference type="ARBA" id="ARBA00004141"/>
    </source>
</evidence>
<feature type="transmembrane region" description="Helical" evidence="8">
    <location>
        <begin position="323"/>
        <end position="343"/>
    </location>
</feature>
<dbReference type="PROSITE" id="PS01219">
    <property type="entry name" value="AMMONIUM_TRANSP"/>
    <property type="match status" value="1"/>
</dbReference>
<evidence type="ECO:0000313" key="11">
    <source>
        <dbReference type="Proteomes" id="UP001515683"/>
    </source>
</evidence>
<feature type="transmembrane region" description="Helical" evidence="8">
    <location>
        <begin position="107"/>
        <end position="129"/>
    </location>
</feature>
<keyword evidence="6 8" id="KW-0472">Membrane</keyword>
<feature type="transmembrane region" description="Helical" evidence="8">
    <location>
        <begin position="211"/>
        <end position="232"/>
    </location>
</feature>
<evidence type="ECO:0000259" key="9">
    <source>
        <dbReference type="Pfam" id="PF00909"/>
    </source>
</evidence>
<dbReference type="Gene3D" id="1.10.3430.10">
    <property type="entry name" value="Ammonium transporter AmtB like domains"/>
    <property type="match status" value="1"/>
</dbReference>
<evidence type="ECO:0000256" key="4">
    <source>
        <dbReference type="ARBA" id="ARBA00022692"/>
    </source>
</evidence>
<comment type="similarity">
    <text evidence="2 8">Belongs to the ammonia transporter channel (TC 1.A.11.2) family.</text>
</comment>
<evidence type="ECO:0000313" key="10">
    <source>
        <dbReference type="EMBL" id="NIF22431.1"/>
    </source>
</evidence>
<dbReference type="InterPro" id="IPR024041">
    <property type="entry name" value="NH4_transpt_AmtB-like_dom"/>
</dbReference>
<dbReference type="PANTHER" id="PTHR43029">
    <property type="entry name" value="AMMONIUM TRANSPORTER MEP2"/>
    <property type="match status" value="1"/>
</dbReference>
<keyword evidence="4 8" id="KW-0812">Transmembrane</keyword>
<keyword evidence="7 8" id="KW-0924">Ammonia transport</keyword>
<dbReference type="EMBL" id="VWXF01000004">
    <property type="protein sequence ID" value="NIF22431.1"/>
    <property type="molecule type" value="Genomic_DNA"/>
</dbReference>
<proteinExistence type="inferred from homology"/>
<evidence type="ECO:0000256" key="7">
    <source>
        <dbReference type="ARBA" id="ARBA00023177"/>
    </source>
</evidence>
<feature type="transmembrane region" description="Helical" evidence="8">
    <location>
        <begin position="264"/>
        <end position="281"/>
    </location>
</feature>
<sequence>MAFPVFAAPTLSSGDTAFVFVTAVLVLMMTLPGLALFYGGMAQSKNVLSILMQVFATVALVAVLFTLFGYSYAFTDGGPVNSYLGGASKTLLRNITTDSLVGSVPEYVYIFFMLTFAAITPALIAGSFAERVKFSAAMVFIALWSILNYVPLAHMAWGGGWMAALSVQDFAGGDVVHINSGVAALVVAIAIGRRRQFGTVALTPHNMTMTLTGGCLLMIGWLGFCGGCALQANGYAMLVIFNTLLGACGGALAWMLLEWKFQRHPSLLGIVTGSVAGMVGVTPACGYVGPVGAICVGALTVPFCMACVRLIKQRFQLDDAFDVFAIHGTGGIVGGLLTPLFALPLLGGQGYIAGRDLFGQLGVNASSIAFSILFSALTSWVAIKITAFVCRGLRVDQEAEFDGLDLTTHGEVGYRHSN</sequence>
<keyword evidence="11" id="KW-1185">Reference proteome</keyword>
<keyword evidence="3 8" id="KW-0813">Transport</keyword>
<dbReference type="InterPro" id="IPR029020">
    <property type="entry name" value="Ammonium/urea_transptr"/>
</dbReference>
<protein>
    <recommendedName>
        <fullName evidence="8">Ammonium transporter</fullName>
    </recommendedName>
</protein>
<reference evidence="10 11" key="1">
    <citation type="journal article" date="2019" name="bioRxiv">
        <title>Bacteria contribute to plant secondary compound degradation in a generalist herbivore system.</title>
        <authorList>
            <person name="Francoeur C.B."/>
            <person name="Khadempour L."/>
            <person name="Moreira-Soto R.D."/>
            <person name="Gotting K."/>
            <person name="Book A.J."/>
            <person name="Pinto-Tomas A.A."/>
            <person name="Keefover-Ring K."/>
            <person name="Currie C.R."/>
        </authorList>
    </citation>
    <scope>NUCLEOTIDE SEQUENCE [LARGE SCALE GENOMIC DNA]</scope>
    <source>
        <strain evidence="10">Acro-835</strain>
    </source>
</reference>
<name>A0ABX0RAQ1_9GAMM</name>
<feature type="transmembrane region" description="Helical" evidence="8">
    <location>
        <begin position="363"/>
        <end position="383"/>
    </location>
</feature>
<dbReference type="PANTHER" id="PTHR43029:SF10">
    <property type="entry name" value="AMMONIUM TRANSPORTER MEP2"/>
    <property type="match status" value="1"/>
</dbReference>
<organism evidence="10 11">
    <name type="scientific">Candidatus Pantoea multigeneris</name>
    <dbReference type="NCBI Taxonomy" id="2608357"/>
    <lineage>
        <taxon>Bacteria</taxon>
        <taxon>Pseudomonadati</taxon>
        <taxon>Pseudomonadota</taxon>
        <taxon>Gammaproteobacteria</taxon>
        <taxon>Enterobacterales</taxon>
        <taxon>Erwiniaceae</taxon>
        <taxon>Pantoea</taxon>
    </lineage>
</organism>
<dbReference type="Proteomes" id="UP001515683">
    <property type="component" value="Unassembled WGS sequence"/>
</dbReference>
<feature type="transmembrane region" description="Helical" evidence="8">
    <location>
        <begin position="50"/>
        <end position="73"/>
    </location>
</feature>
<keyword evidence="5 8" id="KW-1133">Transmembrane helix</keyword>
<gene>
    <name evidence="10" type="ORF">F3J40_12570</name>
</gene>
<feature type="transmembrane region" description="Helical" evidence="8">
    <location>
        <begin position="238"/>
        <end position="257"/>
    </location>
</feature>
<dbReference type="SUPFAM" id="SSF111352">
    <property type="entry name" value="Ammonium transporter"/>
    <property type="match status" value="1"/>
</dbReference>
<evidence type="ECO:0000256" key="6">
    <source>
        <dbReference type="ARBA" id="ARBA00023136"/>
    </source>
</evidence>
<dbReference type="InterPro" id="IPR001905">
    <property type="entry name" value="Ammonium_transpt"/>
</dbReference>
<dbReference type="Pfam" id="PF00909">
    <property type="entry name" value="Ammonium_transp"/>
    <property type="match status" value="1"/>
</dbReference>
<comment type="subcellular location">
    <subcellularLocation>
        <location evidence="8">Cell membrane</location>
        <topology evidence="8">Multi-pass membrane protein</topology>
    </subcellularLocation>
    <subcellularLocation>
        <location evidence="1">Membrane</location>
        <topology evidence="1">Multi-pass membrane protein</topology>
    </subcellularLocation>
</comment>
<evidence type="ECO:0000256" key="3">
    <source>
        <dbReference type="ARBA" id="ARBA00022448"/>
    </source>
</evidence>